<dbReference type="EMBL" id="CP014327">
    <property type="protein sequence ID" value="AML51917.1"/>
    <property type="molecule type" value="Genomic_DNA"/>
</dbReference>
<gene>
    <name evidence="2" type="ORF">RC74_12150</name>
</gene>
<reference evidence="2 3" key="1">
    <citation type="submission" date="2016-02" db="EMBL/GenBank/DDBJ databases">
        <title>Complete genome sequence of Halocynthiibacter arcticus PAMC 20958t from arctic marine sediment.</title>
        <authorList>
            <person name="Lee Y.M."/>
            <person name="Baek K."/>
            <person name="Lee H.K."/>
            <person name="Shin S.C."/>
        </authorList>
    </citation>
    <scope>NUCLEOTIDE SEQUENCE [LARGE SCALE GENOMIC DNA]</scope>
    <source>
        <strain evidence="2">PAMC 20958</strain>
    </source>
</reference>
<evidence type="ECO:0000313" key="2">
    <source>
        <dbReference type="EMBL" id="AML51917.1"/>
    </source>
</evidence>
<feature type="region of interest" description="Disordered" evidence="1">
    <location>
        <begin position="41"/>
        <end position="60"/>
    </location>
</feature>
<keyword evidence="3" id="KW-1185">Reference proteome</keyword>
<evidence type="ECO:0000313" key="3">
    <source>
        <dbReference type="Proteomes" id="UP000070371"/>
    </source>
</evidence>
<protein>
    <submittedName>
        <fullName evidence="2">Uncharacterized protein</fullName>
    </submittedName>
</protein>
<organism evidence="2 3">
    <name type="scientific">Falsihalocynthiibacter arcticus</name>
    <dbReference type="NCBI Taxonomy" id="1579316"/>
    <lineage>
        <taxon>Bacteria</taxon>
        <taxon>Pseudomonadati</taxon>
        <taxon>Pseudomonadota</taxon>
        <taxon>Alphaproteobacteria</taxon>
        <taxon>Rhodobacterales</taxon>
        <taxon>Roseobacteraceae</taxon>
        <taxon>Falsihalocynthiibacter</taxon>
    </lineage>
</organism>
<dbReference type="OrthoDB" id="134981at2"/>
<evidence type="ECO:0000256" key="1">
    <source>
        <dbReference type="SAM" id="MobiDB-lite"/>
    </source>
</evidence>
<sequence>MSGSHSRYGHQLHKDYSRLDLLQGAMVTDDDQRVAGQLVGRNSQRQSDMALGHGVPEDGGVLDYRTTSGPADVNHVDGLKPGRVVAQGLWGQVHLAPAQTLTTPLDLIAKQAGFLAAGPVPDANRYALYCDIWDRHAGAAEDARLVDTAFLGAQTSVAKERLAQIKLIPIDAFAHPLIETDLPKTGQLRLTAATTTADILASDACDPCATAIEPDNQSLNQLFRFEIHDSDFAQASISGGTLSCTDPINATGSGKITVKFSRDNGSLEVPGADVAQITDDPFLVSEVFEIATLESEQQLGLRSQPDGPRLAELVTLAQLRNLPVGSLADKIIRLWDGAVELDLAQANLAPTPSAVTAYRVKSPRRVALGPFRSKCWILTSNSPLPSVRDKFRLSCPVTPTRWKSVNTRMSWVKPCSLILTPSK</sequence>
<dbReference type="KEGG" id="hat:RC74_12150"/>
<dbReference type="STRING" id="1579316.RC74_12150"/>
<dbReference type="InterPro" id="IPR045392">
    <property type="entry name" value="DUF6519"/>
</dbReference>
<dbReference type="Proteomes" id="UP000070371">
    <property type="component" value="Chromosome"/>
</dbReference>
<proteinExistence type="predicted"/>
<dbReference type="RefSeq" id="WP_062628245.1">
    <property type="nucleotide sequence ID" value="NZ_CP014327.1"/>
</dbReference>
<dbReference type="Pfam" id="PF20129">
    <property type="entry name" value="DUF6519"/>
    <property type="match status" value="1"/>
</dbReference>
<dbReference type="AlphaFoldDB" id="A0A126V183"/>
<accession>A0A126V183</accession>
<name>A0A126V183_9RHOB</name>